<keyword evidence="3" id="KW-0675">Receptor</keyword>
<organism evidence="8 9">
    <name type="scientific">Triplophysa rosa</name>
    <name type="common">Cave loach</name>
    <dbReference type="NCBI Taxonomy" id="992332"/>
    <lineage>
        <taxon>Eukaryota</taxon>
        <taxon>Metazoa</taxon>
        <taxon>Chordata</taxon>
        <taxon>Craniata</taxon>
        <taxon>Vertebrata</taxon>
        <taxon>Euteleostomi</taxon>
        <taxon>Actinopterygii</taxon>
        <taxon>Neopterygii</taxon>
        <taxon>Teleostei</taxon>
        <taxon>Ostariophysi</taxon>
        <taxon>Cypriniformes</taxon>
        <taxon>Nemacheilidae</taxon>
        <taxon>Triplophysa</taxon>
    </lineage>
</organism>
<keyword evidence="5" id="KW-1279">T cell receptor</keyword>
<dbReference type="AlphaFoldDB" id="A0A9W7WXB6"/>
<evidence type="ECO:0000256" key="4">
    <source>
        <dbReference type="ARBA" id="ARBA00023319"/>
    </source>
</evidence>
<feature type="chain" id="PRO_5040874783" description="Ig-like domain-containing protein" evidence="6">
    <location>
        <begin position="21"/>
        <end position="254"/>
    </location>
</feature>
<dbReference type="GO" id="GO:0042101">
    <property type="term" value="C:T cell receptor complex"/>
    <property type="evidence" value="ECO:0007669"/>
    <property type="project" value="UniProtKB-KW"/>
</dbReference>
<dbReference type="InterPro" id="IPR007110">
    <property type="entry name" value="Ig-like_dom"/>
</dbReference>
<feature type="signal peptide" evidence="6">
    <location>
        <begin position="1"/>
        <end position="20"/>
    </location>
</feature>
<evidence type="ECO:0000313" key="9">
    <source>
        <dbReference type="Proteomes" id="UP001059041"/>
    </source>
</evidence>
<gene>
    <name evidence="8" type="ORF">IRJ41_019886</name>
</gene>
<evidence type="ECO:0000259" key="7">
    <source>
        <dbReference type="PROSITE" id="PS50835"/>
    </source>
</evidence>
<dbReference type="SMART" id="SM00409">
    <property type="entry name" value="IG"/>
    <property type="match status" value="2"/>
</dbReference>
<dbReference type="InterPro" id="IPR051287">
    <property type="entry name" value="TCR_variable_region"/>
</dbReference>
<dbReference type="Proteomes" id="UP001059041">
    <property type="component" value="Linkage Group LG5"/>
</dbReference>
<proteinExistence type="predicted"/>
<evidence type="ECO:0000256" key="3">
    <source>
        <dbReference type="ARBA" id="ARBA00023170"/>
    </source>
</evidence>
<name>A0A9W7WXB6_TRIRA</name>
<keyword evidence="2" id="KW-1064">Adaptive immunity</keyword>
<evidence type="ECO:0000313" key="8">
    <source>
        <dbReference type="EMBL" id="KAI7809915.1"/>
    </source>
</evidence>
<dbReference type="InterPro" id="IPR036179">
    <property type="entry name" value="Ig-like_dom_sf"/>
</dbReference>
<dbReference type="Gene3D" id="2.60.40.10">
    <property type="entry name" value="Immunoglobulins"/>
    <property type="match status" value="2"/>
</dbReference>
<dbReference type="PANTHER" id="PTHR19367:SF18">
    <property type="entry name" value="T CELL RECEPTOR ALPHA VARIABLE 16"/>
    <property type="match status" value="1"/>
</dbReference>
<dbReference type="InterPro" id="IPR013783">
    <property type="entry name" value="Ig-like_fold"/>
</dbReference>
<evidence type="ECO:0000256" key="1">
    <source>
        <dbReference type="ARBA" id="ARBA00022729"/>
    </source>
</evidence>
<evidence type="ECO:0000256" key="6">
    <source>
        <dbReference type="SAM" id="SignalP"/>
    </source>
</evidence>
<dbReference type="Pfam" id="PF07686">
    <property type="entry name" value="V-set"/>
    <property type="match status" value="2"/>
</dbReference>
<evidence type="ECO:0000256" key="2">
    <source>
        <dbReference type="ARBA" id="ARBA00023130"/>
    </source>
</evidence>
<keyword evidence="5" id="KW-0391">Immunity</keyword>
<accession>A0A9W7WXB6</accession>
<keyword evidence="4" id="KW-0393">Immunoglobulin domain</keyword>
<keyword evidence="1 6" id="KW-0732">Signal</keyword>
<keyword evidence="9" id="KW-1185">Reference proteome</keyword>
<dbReference type="InterPro" id="IPR013106">
    <property type="entry name" value="Ig_V-set"/>
</dbReference>
<comment type="caution">
    <text evidence="8">The sequence shown here is derived from an EMBL/GenBank/DDBJ whole genome shotgun (WGS) entry which is preliminary data.</text>
</comment>
<dbReference type="PROSITE" id="PS50835">
    <property type="entry name" value="IG_LIKE"/>
    <property type="match status" value="1"/>
</dbReference>
<dbReference type="EMBL" id="JAFHDT010000005">
    <property type="protein sequence ID" value="KAI7809915.1"/>
    <property type="molecule type" value="Genomic_DNA"/>
</dbReference>
<protein>
    <recommendedName>
        <fullName evidence="7">Ig-like domain-containing protein</fullName>
    </recommendedName>
</protein>
<reference evidence="8" key="1">
    <citation type="submission" date="2021-02" db="EMBL/GenBank/DDBJ databases">
        <title>Comparative genomics reveals that relaxation of natural selection precedes convergent phenotypic evolution of cavefish.</title>
        <authorList>
            <person name="Peng Z."/>
        </authorList>
    </citation>
    <scope>NUCLEOTIDE SEQUENCE</scope>
    <source>
        <tissue evidence="8">Muscle</tissue>
    </source>
</reference>
<dbReference type="SMART" id="SM00406">
    <property type="entry name" value="IGv"/>
    <property type="match status" value="2"/>
</dbReference>
<dbReference type="InterPro" id="IPR003599">
    <property type="entry name" value="Ig_sub"/>
</dbReference>
<dbReference type="GO" id="GO:0002250">
    <property type="term" value="P:adaptive immune response"/>
    <property type="evidence" value="ECO:0007669"/>
    <property type="project" value="UniProtKB-KW"/>
</dbReference>
<dbReference type="SUPFAM" id="SSF48726">
    <property type="entry name" value="Immunoglobulin"/>
    <property type="match status" value="2"/>
</dbReference>
<evidence type="ECO:0000256" key="5">
    <source>
        <dbReference type="ARBA" id="ARBA00043266"/>
    </source>
</evidence>
<feature type="domain" description="Ig-like" evidence="7">
    <location>
        <begin position="130"/>
        <end position="232"/>
    </location>
</feature>
<dbReference type="PANTHER" id="PTHR19367">
    <property type="entry name" value="T-CELL RECEPTOR ALPHA CHAIN V REGION"/>
    <property type="match status" value="1"/>
</dbReference>
<sequence length="254" mass="29778">MTHWKSHLIIFITHVLGCNSQDSVEQNTRVQTAFEGTSVTINCTYKTSDPSPYLYWYQQHLKEIPENMMMIFAANVQHEKDFQERFHTNHNRSSRSVPLIIQDVCSSSKMTYGLFILLIFIFHHYGSFGKDAVNQPKEERTVIEREQMTLNCEYESIQDAPYLYWYIQRSNKHPEYILMRYKYGSSNSSEFKDRFDARLDTRSVPLIIGDVDVSDSAVYYCALKPTVTKHTQHSHKNTILYCQQTIALTLIIYV</sequence>